<dbReference type="Gene3D" id="1.10.10.60">
    <property type="entry name" value="Homeodomain-like"/>
    <property type="match status" value="2"/>
</dbReference>
<dbReference type="InterPro" id="IPR014710">
    <property type="entry name" value="RmlC-like_jellyroll"/>
</dbReference>
<protein>
    <submittedName>
        <fullName evidence="6">Transcriptional regulator, AraC family</fullName>
    </submittedName>
</protein>
<dbReference type="InterPro" id="IPR037923">
    <property type="entry name" value="HTH-like"/>
</dbReference>
<accession>A0A099KEU1</accession>
<evidence type="ECO:0000259" key="5">
    <source>
        <dbReference type="PROSITE" id="PS01124"/>
    </source>
</evidence>
<dbReference type="Pfam" id="PF02311">
    <property type="entry name" value="AraC_binding"/>
    <property type="match status" value="1"/>
</dbReference>
<dbReference type="InterPro" id="IPR003313">
    <property type="entry name" value="AraC-bd"/>
</dbReference>
<dbReference type="RefSeq" id="WP_033094778.1">
    <property type="nucleotide sequence ID" value="NZ_JQED01000042.1"/>
</dbReference>
<dbReference type="PANTHER" id="PTHR43280:SF30">
    <property type="entry name" value="MMSAB OPERON REGULATORY PROTEIN"/>
    <property type="match status" value="1"/>
</dbReference>
<evidence type="ECO:0000256" key="4">
    <source>
        <dbReference type="ARBA" id="ARBA00023163"/>
    </source>
</evidence>
<proteinExistence type="predicted"/>
<evidence type="ECO:0000313" key="6">
    <source>
        <dbReference type="EMBL" id="KGJ88886.1"/>
    </source>
</evidence>
<dbReference type="PROSITE" id="PS01124">
    <property type="entry name" value="HTH_ARAC_FAMILY_2"/>
    <property type="match status" value="1"/>
</dbReference>
<keyword evidence="2" id="KW-0238">DNA-binding</keyword>
<dbReference type="Gene3D" id="2.60.120.10">
    <property type="entry name" value="Jelly Rolls"/>
    <property type="match status" value="1"/>
</dbReference>
<sequence length="290" mass="32867">MSKPSRWPLTTDGIRFITPHVLVKRLQKDPLAKGLYVTAMGYYPTATGHAMERKGHPDHILIYCTAGSGFLTIAGKTIAISSGDIFYLPAGSKHSYQASKESPWTLYWLHFDGTLANDFCRHLNIVDRKFTIGVQPRVIRVFDGISHLRHSSHSLSEFIQGGHQVQALLSYIALLVQQRQPNAINTFDTESIRAMMQEHIHSKLDLDSLAQAAKLSKYHFSKKFKQVTGESPISYFISMKMQRACYLLDSTPRSIKHVASELGYHDTYYFSRLFKKNIGIAPAMYRKAKL</sequence>
<evidence type="ECO:0000256" key="2">
    <source>
        <dbReference type="ARBA" id="ARBA00023125"/>
    </source>
</evidence>
<evidence type="ECO:0000256" key="1">
    <source>
        <dbReference type="ARBA" id="ARBA00023015"/>
    </source>
</evidence>
<keyword evidence="3" id="KW-0010">Activator</keyword>
<dbReference type="OrthoDB" id="9803764at2"/>
<dbReference type="SUPFAM" id="SSF46689">
    <property type="entry name" value="Homeodomain-like"/>
    <property type="match status" value="2"/>
</dbReference>
<dbReference type="Pfam" id="PF12833">
    <property type="entry name" value="HTH_18"/>
    <property type="match status" value="1"/>
</dbReference>
<name>A0A099KEU1_COLPS</name>
<dbReference type="PRINTS" id="PR00032">
    <property type="entry name" value="HTHARAC"/>
</dbReference>
<comment type="caution">
    <text evidence="6">The sequence shown here is derived from an EMBL/GenBank/DDBJ whole genome shotgun (WGS) entry which is preliminary data.</text>
</comment>
<dbReference type="AlphaFoldDB" id="A0A099KEU1"/>
<dbReference type="InterPro" id="IPR018060">
    <property type="entry name" value="HTH_AraC"/>
</dbReference>
<dbReference type="SUPFAM" id="SSF51215">
    <property type="entry name" value="Regulatory protein AraC"/>
    <property type="match status" value="1"/>
</dbReference>
<gene>
    <name evidence="6" type="ORF">ND2E_0179</name>
</gene>
<organism evidence="6 7">
    <name type="scientific">Colwellia psychrerythraea</name>
    <name type="common">Vibrio psychroerythus</name>
    <dbReference type="NCBI Taxonomy" id="28229"/>
    <lineage>
        <taxon>Bacteria</taxon>
        <taxon>Pseudomonadati</taxon>
        <taxon>Pseudomonadota</taxon>
        <taxon>Gammaproteobacteria</taxon>
        <taxon>Alteromonadales</taxon>
        <taxon>Colwelliaceae</taxon>
        <taxon>Colwellia</taxon>
    </lineage>
</organism>
<dbReference type="PANTHER" id="PTHR43280">
    <property type="entry name" value="ARAC-FAMILY TRANSCRIPTIONAL REGULATOR"/>
    <property type="match status" value="1"/>
</dbReference>
<keyword evidence="1" id="KW-0805">Transcription regulation</keyword>
<dbReference type="CDD" id="cd06986">
    <property type="entry name" value="cupin_MmsR-like_N"/>
    <property type="match status" value="1"/>
</dbReference>
<dbReference type="EMBL" id="JQED01000042">
    <property type="protein sequence ID" value="KGJ88886.1"/>
    <property type="molecule type" value="Genomic_DNA"/>
</dbReference>
<feature type="domain" description="HTH araC/xylS-type" evidence="5">
    <location>
        <begin position="190"/>
        <end position="288"/>
    </location>
</feature>
<dbReference type="Proteomes" id="UP000029843">
    <property type="component" value="Unassembled WGS sequence"/>
</dbReference>
<dbReference type="SMART" id="SM00342">
    <property type="entry name" value="HTH_ARAC"/>
    <property type="match status" value="1"/>
</dbReference>
<reference evidence="6 7" key="1">
    <citation type="submission" date="2014-08" db="EMBL/GenBank/DDBJ databases">
        <title>Genomic and Phenotypic Diversity of Colwellia psychrerythraea strains from Disparate Marine Basins.</title>
        <authorList>
            <person name="Techtmann S.M."/>
            <person name="Stelling S.C."/>
            <person name="Utturkar S.M."/>
            <person name="Alshibli N."/>
            <person name="Harris A."/>
            <person name="Brown S.D."/>
            <person name="Hazen T.C."/>
        </authorList>
    </citation>
    <scope>NUCLEOTIDE SEQUENCE [LARGE SCALE GENOMIC DNA]</scope>
    <source>
        <strain evidence="6 7">ND2E</strain>
    </source>
</reference>
<evidence type="ECO:0000313" key="7">
    <source>
        <dbReference type="Proteomes" id="UP000029843"/>
    </source>
</evidence>
<dbReference type="GO" id="GO:0043565">
    <property type="term" value="F:sequence-specific DNA binding"/>
    <property type="evidence" value="ECO:0007669"/>
    <property type="project" value="InterPro"/>
</dbReference>
<evidence type="ECO:0000256" key="3">
    <source>
        <dbReference type="ARBA" id="ARBA00023159"/>
    </source>
</evidence>
<dbReference type="GO" id="GO:0003700">
    <property type="term" value="F:DNA-binding transcription factor activity"/>
    <property type="evidence" value="ECO:0007669"/>
    <property type="project" value="InterPro"/>
</dbReference>
<dbReference type="PATRIC" id="fig|28229.4.peg.3119"/>
<dbReference type="InterPro" id="IPR020449">
    <property type="entry name" value="Tscrpt_reg_AraC-type_HTH"/>
</dbReference>
<keyword evidence="4" id="KW-0804">Transcription</keyword>
<dbReference type="InterPro" id="IPR009057">
    <property type="entry name" value="Homeodomain-like_sf"/>
</dbReference>